<accession>A0A9N7TJX4</accession>
<reference evidence="3" key="1">
    <citation type="submission" date="2020-03" db="EMBL/GenBank/DDBJ databases">
        <authorList>
            <person name="Weist P."/>
        </authorList>
    </citation>
    <scope>NUCLEOTIDE SEQUENCE</scope>
</reference>
<feature type="compositionally biased region" description="Basic and acidic residues" evidence="1">
    <location>
        <begin position="51"/>
        <end position="77"/>
    </location>
</feature>
<dbReference type="AlphaFoldDB" id="A0A9N7TJX4"/>
<dbReference type="Proteomes" id="UP001153269">
    <property type="component" value="Unassembled WGS sequence"/>
</dbReference>
<keyword evidence="2" id="KW-0732">Signal</keyword>
<evidence type="ECO:0000256" key="2">
    <source>
        <dbReference type="SAM" id="SignalP"/>
    </source>
</evidence>
<name>A0A9N7TJX4_PLEPL</name>
<organism evidence="3 4">
    <name type="scientific">Pleuronectes platessa</name>
    <name type="common">European plaice</name>
    <dbReference type="NCBI Taxonomy" id="8262"/>
    <lineage>
        <taxon>Eukaryota</taxon>
        <taxon>Metazoa</taxon>
        <taxon>Chordata</taxon>
        <taxon>Craniata</taxon>
        <taxon>Vertebrata</taxon>
        <taxon>Euteleostomi</taxon>
        <taxon>Actinopterygii</taxon>
        <taxon>Neopterygii</taxon>
        <taxon>Teleostei</taxon>
        <taxon>Neoteleostei</taxon>
        <taxon>Acanthomorphata</taxon>
        <taxon>Carangaria</taxon>
        <taxon>Pleuronectiformes</taxon>
        <taxon>Pleuronectoidei</taxon>
        <taxon>Pleuronectidae</taxon>
        <taxon>Pleuronectes</taxon>
    </lineage>
</organism>
<evidence type="ECO:0000256" key="1">
    <source>
        <dbReference type="SAM" id="MobiDB-lite"/>
    </source>
</evidence>
<evidence type="ECO:0008006" key="5">
    <source>
        <dbReference type="Google" id="ProtNLM"/>
    </source>
</evidence>
<gene>
    <name evidence="3" type="ORF">PLEPLA_LOCUS1923</name>
</gene>
<comment type="caution">
    <text evidence="3">The sequence shown here is derived from an EMBL/GenBank/DDBJ whole genome shotgun (WGS) entry which is preliminary data.</text>
</comment>
<evidence type="ECO:0000313" key="3">
    <source>
        <dbReference type="EMBL" id="CAB1414216.1"/>
    </source>
</evidence>
<protein>
    <recommendedName>
        <fullName evidence="5">Secreted protein</fullName>
    </recommendedName>
</protein>
<feature type="region of interest" description="Disordered" evidence="1">
    <location>
        <begin position="51"/>
        <end position="89"/>
    </location>
</feature>
<keyword evidence="4" id="KW-1185">Reference proteome</keyword>
<feature type="compositionally biased region" description="Acidic residues" evidence="1">
    <location>
        <begin position="78"/>
        <end position="87"/>
    </location>
</feature>
<proteinExistence type="predicted"/>
<dbReference type="EMBL" id="CADEAL010000092">
    <property type="protein sequence ID" value="CAB1414216.1"/>
    <property type="molecule type" value="Genomic_DNA"/>
</dbReference>
<evidence type="ECO:0000313" key="4">
    <source>
        <dbReference type="Proteomes" id="UP001153269"/>
    </source>
</evidence>
<feature type="chain" id="PRO_5040105836" description="Secreted protein" evidence="2">
    <location>
        <begin position="22"/>
        <end position="105"/>
    </location>
</feature>
<feature type="signal peptide" evidence="2">
    <location>
        <begin position="1"/>
        <end position="21"/>
    </location>
</feature>
<sequence>MTFALVLVLSHAPSTTTPTFALSITQSSHTSSPHTYPSLVLLSLYTCRDLDPNEKGEGKGGGKKGMERRKLQRKKDVEEEEEEEEEEGMRANVAFILNMYRVVSY</sequence>